<sequence length="71" mass="7858">MLSFVLPQDAALIALYLCYSVIPAAMAPRYPVSNRSRCRQYASPGGGRFDLPFHRAATTGKEFSEEETTVM</sequence>
<organism evidence="2 3">
    <name type="scientific">Daedalea quercina L-15889</name>
    <dbReference type="NCBI Taxonomy" id="1314783"/>
    <lineage>
        <taxon>Eukaryota</taxon>
        <taxon>Fungi</taxon>
        <taxon>Dikarya</taxon>
        <taxon>Basidiomycota</taxon>
        <taxon>Agaricomycotina</taxon>
        <taxon>Agaricomycetes</taxon>
        <taxon>Polyporales</taxon>
        <taxon>Fomitopsis</taxon>
    </lineage>
</organism>
<gene>
    <name evidence="2" type="ORF">DAEQUDRAFT_8535</name>
</gene>
<dbReference type="EMBL" id="KV429032">
    <property type="protein sequence ID" value="KZT74821.1"/>
    <property type="molecule type" value="Genomic_DNA"/>
</dbReference>
<dbReference type="Proteomes" id="UP000076727">
    <property type="component" value="Unassembled WGS sequence"/>
</dbReference>
<keyword evidence="1" id="KW-1133">Transmembrane helix</keyword>
<accession>A0A165UF64</accession>
<keyword evidence="1" id="KW-0472">Membrane</keyword>
<dbReference type="AlphaFoldDB" id="A0A165UF64"/>
<name>A0A165UF64_9APHY</name>
<proteinExistence type="predicted"/>
<evidence type="ECO:0000256" key="1">
    <source>
        <dbReference type="SAM" id="Phobius"/>
    </source>
</evidence>
<reference evidence="2 3" key="1">
    <citation type="journal article" date="2016" name="Mol. Biol. Evol.">
        <title>Comparative Genomics of Early-Diverging Mushroom-Forming Fungi Provides Insights into the Origins of Lignocellulose Decay Capabilities.</title>
        <authorList>
            <person name="Nagy L.G."/>
            <person name="Riley R."/>
            <person name="Tritt A."/>
            <person name="Adam C."/>
            <person name="Daum C."/>
            <person name="Floudas D."/>
            <person name="Sun H."/>
            <person name="Yadav J.S."/>
            <person name="Pangilinan J."/>
            <person name="Larsson K.H."/>
            <person name="Matsuura K."/>
            <person name="Barry K."/>
            <person name="Labutti K."/>
            <person name="Kuo R."/>
            <person name="Ohm R.A."/>
            <person name="Bhattacharya S.S."/>
            <person name="Shirouzu T."/>
            <person name="Yoshinaga Y."/>
            <person name="Martin F.M."/>
            <person name="Grigoriev I.V."/>
            <person name="Hibbett D.S."/>
        </authorList>
    </citation>
    <scope>NUCLEOTIDE SEQUENCE [LARGE SCALE GENOMIC DNA]</scope>
    <source>
        <strain evidence="2 3">L-15889</strain>
    </source>
</reference>
<keyword evidence="3" id="KW-1185">Reference proteome</keyword>
<protein>
    <submittedName>
        <fullName evidence="2">Uncharacterized protein</fullName>
    </submittedName>
</protein>
<feature type="transmembrane region" description="Helical" evidence="1">
    <location>
        <begin position="12"/>
        <end position="30"/>
    </location>
</feature>
<evidence type="ECO:0000313" key="2">
    <source>
        <dbReference type="EMBL" id="KZT74821.1"/>
    </source>
</evidence>
<evidence type="ECO:0000313" key="3">
    <source>
        <dbReference type="Proteomes" id="UP000076727"/>
    </source>
</evidence>
<keyword evidence="1" id="KW-0812">Transmembrane</keyword>